<dbReference type="SUPFAM" id="SSF53850">
    <property type="entry name" value="Periplasmic binding protein-like II"/>
    <property type="match status" value="1"/>
</dbReference>
<organism evidence="2 3">
    <name type="scientific">candidate division CSSED10-310 bacterium</name>
    <dbReference type="NCBI Taxonomy" id="2855610"/>
    <lineage>
        <taxon>Bacteria</taxon>
        <taxon>Bacteria division CSSED10-310</taxon>
    </lineage>
</organism>
<keyword evidence="1" id="KW-0732">Signal</keyword>
<evidence type="ECO:0000313" key="2">
    <source>
        <dbReference type="EMBL" id="MFC1850793.1"/>
    </source>
</evidence>
<dbReference type="EMBL" id="JBHPBY010000125">
    <property type="protein sequence ID" value="MFC1850793.1"/>
    <property type="molecule type" value="Genomic_DNA"/>
</dbReference>
<dbReference type="PANTHER" id="PTHR35841:SF1">
    <property type="entry name" value="PHOSPHONATES-BINDING PERIPLASMIC PROTEIN"/>
    <property type="match status" value="1"/>
</dbReference>
<protein>
    <submittedName>
        <fullName evidence="2">Phosphate/phosphite/phosphonate ABC transporter substrate-binding protein</fullName>
    </submittedName>
</protein>
<feature type="signal peptide" evidence="1">
    <location>
        <begin position="1"/>
        <end position="18"/>
    </location>
</feature>
<dbReference type="Gene3D" id="3.40.190.10">
    <property type="entry name" value="Periplasmic binding protein-like II"/>
    <property type="match status" value="2"/>
</dbReference>
<keyword evidence="3" id="KW-1185">Reference proteome</keyword>
<dbReference type="Proteomes" id="UP001594351">
    <property type="component" value="Unassembled WGS sequence"/>
</dbReference>
<evidence type="ECO:0000256" key="1">
    <source>
        <dbReference type="SAM" id="SignalP"/>
    </source>
</evidence>
<dbReference type="PANTHER" id="PTHR35841">
    <property type="entry name" value="PHOSPHONATES-BINDING PERIPLASMIC PROTEIN"/>
    <property type="match status" value="1"/>
</dbReference>
<proteinExistence type="predicted"/>
<dbReference type="Pfam" id="PF12974">
    <property type="entry name" value="Phosphonate-bd"/>
    <property type="match status" value="1"/>
</dbReference>
<reference evidence="2 3" key="1">
    <citation type="submission" date="2024-09" db="EMBL/GenBank/DDBJ databases">
        <title>Laminarin stimulates single cell rates of sulfate reduction while oxygen inhibits transcriptomic activity in coastal marine sediment.</title>
        <authorList>
            <person name="Lindsay M."/>
            <person name="Orcutt B."/>
            <person name="Emerson D."/>
            <person name="Stepanauskas R."/>
            <person name="D'Angelo T."/>
        </authorList>
    </citation>
    <scope>NUCLEOTIDE SEQUENCE [LARGE SCALE GENOMIC DNA]</scope>
    <source>
        <strain evidence="2">SAG AM-311-K15</strain>
    </source>
</reference>
<name>A0ABV6YX93_UNCC1</name>
<comment type="caution">
    <text evidence="2">The sequence shown here is derived from an EMBL/GenBank/DDBJ whole genome shotgun (WGS) entry which is preliminary data.</text>
</comment>
<gene>
    <name evidence="2" type="ORF">ACFL27_11420</name>
</gene>
<evidence type="ECO:0000313" key="3">
    <source>
        <dbReference type="Proteomes" id="UP001594351"/>
    </source>
</evidence>
<feature type="chain" id="PRO_5046712503" evidence="1">
    <location>
        <begin position="19"/>
        <end position="286"/>
    </location>
</feature>
<sequence length="286" mass="32561">MLFIALLVSSIYILPAISAEKPALQFASVAPNAEQQKSFRGTFEPFFRWIGKNLGRQIEVNYLNQVEEAVTRFKAGQLDYGSAGIVEFFQIQEQFPVQVILTMVKNKKTSYDACFVVNKKHAHCQLKDFKNKKIGYTSFHYAQGGLYPQILLLEHGFGNRLEHFFSAVTPYFKDITALYDLILGKLDVCVVSRATLDILAETAPGIIQKIHVLYHQDGLMFSPVFVRADMAEDLRAAIVQKSIEFTKTIEGKQLLMMFQIDSLAAVSDREYEKDKKRARRLGFIKQ</sequence>
<accession>A0ABV6YX93</accession>